<dbReference type="Proteomes" id="UP000313359">
    <property type="component" value="Unassembled WGS sequence"/>
</dbReference>
<reference evidence="1" key="1">
    <citation type="journal article" date="2018" name="Genome Biol. Evol.">
        <title>Genomics and development of Lentinus tigrinus, a white-rot wood-decaying mushroom with dimorphic fruiting bodies.</title>
        <authorList>
            <person name="Wu B."/>
            <person name="Xu Z."/>
            <person name="Knudson A."/>
            <person name="Carlson A."/>
            <person name="Chen N."/>
            <person name="Kovaka S."/>
            <person name="LaButti K."/>
            <person name="Lipzen A."/>
            <person name="Pennachio C."/>
            <person name="Riley R."/>
            <person name="Schakwitz W."/>
            <person name="Umezawa K."/>
            <person name="Ohm R.A."/>
            <person name="Grigoriev I.V."/>
            <person name="Nagy L.G."/>
            <person name="Gibbons J."/>
            <person name="Hibbett D."/>
        </authorList>
    </citation>
    <scope>NUCLEOTIDE SEQUENCE [LARGE SCALE GENOMIC DNA]</scope>
    <source>
        <strain evidence="1">ALCF2SS1-6</strain>
    </source>
</reference>
<protein>
    <submittedName>
        <fullName evidence="1">Uncharacterized protein</fullName>
    </submittedName>
</protein>
<sequence length="99" mass="11304">MSSISDGSSTTKWRYWASPEQSILGPELPEILPRTTLPPMQGTIAGNRIIPIYITSAGRWQPVTSGRNLIPERSTMGMNDVYFNSHINKDCLRLRERWR</sequence>
<evidence type="ECO:0000313" key="1">
    <source>
        <dbReference type="EMBL" id="RPD65778.1"/>
    </source>
</evidence>
<keyword evidence="2" id="KW-1185">Reference proteome</keyword>
<organism evidence="1 2">
    <name type="scientific">Lentinus tigrinus ALCF2SS1-6</name>
    <dbReference type="NCBI Taxonomy" id="1328759"/>
    <lineage>
        <taxon>Eukaryota</taxon>
        <taxon>Fungi</taxon>
        <taxon>Dikarya</taxon>
        <taxon>Basidiomycota</taxon>
        <taxon>Agaricomycotina</taxon>
        <taxon>Agaricomycetes</taxon>
        <taxon>Polyporales</taxon>
        <taxon>Polyporaceae</taxon>
        <taxon>Lentinus</taxon>
    </lineage>
</organism>
<name>A0A5C2SQZ8_9APHY</name>
<evidence type="ECO:0000313" key="2">
    <source>
        <dbReference type="Proteomes" id="UP000313359"/>
    </source>
</evidence>
<dbReference type="AlphaFoldDB" id="A0A5C2SQZ8"/>
<accession>A0A5C2SQZ8</accession>
<gene>
    <name evidence="1" type="ORF">L227DRAFT_120248</name>
</gene>
<proteinExistence type="predicted"/>
<dbReference type="EMBL" id="ML122251">
    <property type="protein sequence ID" value="RPD65778.1"/>
    <property type="molecule type" value="Genomic_DNA"/>
</dbReference>